<feature type="transmembrane region" description="Helical" evidence="5">
    <location>
        <begin position="250"/>
        <end position="271"/>
    </location>
</feature>
<feature type="transmembrane region" description="Helical" evidence="5">
    <location>
        <begin position="52"/>
        <end position="71"/>
    </location>
</feature>
<dbReference type="CDD" id="cd17393">
    <property type="entry name" value="MFS_MosC_like"/>
    <property type="match status" value="1"/>
</dbReference>
<feature type="transmembrane region" description="Helical" evidence="5">
    <location>
        <begin position="283"/>
        <end position="301"/>
    </location>
</feature>
<evidence type="ECO:0000313" key="8">
    <source>
        <dbReference type="Proteomes" id="UP000668403"/>
    </source>
</evidence>
<evidence type="ECO:0000256" key="5">
    <source>
        <dbReference type="SAM" id="Phobius"/>
    </source>
</evidence>
<evidence type="ECO:0000256" key="4">
    <source>
        <dbReference type="ARBA" id="ARBA00023136"/>
    </source>
</evidence>
<feature type="transmembrane region" description="Helical" evidence="5">
    <location>
        <begin position="367"/>
        <end position="387"/>
    </location>
</feature>
<dbReference type="Proteomes" id="UP000668403">
    <property type="component" value="Unassembled WGS sequence"/>
</dbReference>
<dbReference type="Gene3D" id="1.20.1250.20">
    <property type="entry name" value="MFS general substrate transporter like domains"/>
    <property type="match status" value="2"/>
</dbReference>
<keyword evidence="8" id="KW-1185">Reference proteome</keyword>
<feature type="domain" description="Major facilitator superfamily (MFS) profile" evidence="6">
    <location>
        <begin position="1"/>
        <end position="389"/>
    </location>
</feature>
<reference evidence="7" key="1">
    <citation type="submission" date="2021-03" db="EMBL/GenBank/DDBJ databases">
        <title>Leucobacter chromiisoli sp. nov., isolated from chromium-containing soil of chemical plant.</title>
        <authorList>
            <person name="Xu Z."/>
        </authorList>
    </citation>
    <scope>NUCLEOTIDE SEQUENCE</scope>
    <source>
        <strain evidence="7">K 70/01</strain>
    </source>
</reference>
<feature type="transmembrane region" description="Helical" evidence="5">
    <location>
        <begin position="340"/>
        <end position="361"/>
    </location>
</feature>
<proteinExistence type="predicted"/>
<sequence length="392" mass="39902">MPLVSESSLTRRRWALCTLFLVPGVALASWVTRTPAIRDLLGASTAEMGLVLFGLSIGSMVGILSSGPLLSRWGARPLIAIGMVGIIASMPMIAFGAALQVNVAVAFGLALFGLGMGGSEVALNVEGADVELQSGRTFLPLLHGCFSLGTFIGAVLGIVATAVGFSVVVHLIAVGVLAVGAALASVRHLPAQTGRRPAADSDAPVDRPAPVWRDTRLLCIGFIVLAMALAEGTATDWLPLIMVDGHGLDAALGSAVFAVFAASMTIGRFCGGPIVRRFGRAPVLAVSAASAVAGLLLVSLVDHQVVVGAAVVLWGLGASLGFPVAISAAGASGDRPTARVALVTVMGYLAFLVGPPALGFIGEHVGLRTALLAPMVVVLVAIFMAPATRLRR</sequence>
<evidence type="ECO:0000259" key="6">
    <source>
        <dbReference type="PROSITE" id="PS50850"/>
    </source>
</evidence>
<comment type="caution">
    <text evidence="7">The sequence shown here is derived from an EMBL/GenBank/DDBJ whole genome shotgun (WGS) entry which is preliminary data.</text>
</comment>
<feature type="transmembrane region" description="Helical" evidence="5">
    <location>
        <begin position="137"/>
        <end position="159"/>
    </location>
</feature>
<protein>
    <submittedName>
        <fullName evidence="7">MFS transporter</fullName>
    </submittedName>
</protein>
<dbReference type="InterPro" id="IPR036259">
    <property type="entry name" value="MFS_trans_sf"/>
</dbReference>
<dbReference type="EMBL" id="JAGFBF010000004">
    <property type="protein sequence ID" value="MBO2989728.1"/>
    <property type="molecule type" value="Genomic_DNA"/>
</dbReference>
<accession>A0A939TMR1</accession>
<organism evidence="7 8">
    <name type="scientific">Leucobacter tardus</name>
    <dbReference type="NCBI Taxonomy" id="501483"/>
    <lineage>
        <taxon>Bacteria</taxon>
        <taxon>Bacillati</taxon>
        <taxon>Actinomycetota</taxon>
        <taxon>Actinomycetes</taxon>
        <taxon>Micrococcales</taxon>
        <taxon>Microbacteriaceae</taxon>
        <taxon>Leucobacter</taxon>
    </lineage>
</organism>
<evidence type="ECO:0000256" key="3">
    <source>
        <dbReference type="ARBA" id="ARBA00022989"/>
    </source>
</evidence>
<dbReference type="InterPro" id="IPR020846">
    <property type="entry name" value="MFS_dom"/>
</dbReference>
<gene>
    <name evidence="7" type="ORF">J4H85_06930</name>
</gene>
<evidence type="ECO:0000256" key="2">
    <source>
        <dbReference type="ARBA" id="ARBA00022692"/>
    </source>
</evidence>
<keyword evidence="2 5" id="KW-0812">Transmembrane</keyword>
<dbReference type="Pfam" id="PF07690">
    <property type="entry name" value="MFS_1"/>
    <property type="match status" value="2"/>
</dbReference>
<dbReference type="InterPro" id="IPR011701">
    <property type="entry name" value="MFS"/>
</dbReference>
<evidence type="ECO:0000313" key="7">
    <source>
        <dbReference type="EMBL" id="MBO2989728.1"/>
    </source>
</evidence>
<comment type="subcellular location">
    <subcellularLocation>
        <location evidence="1">Cell membrane</location>
        <topology evidence="1">Multi-pass membrane protein</topology>
    </subcellularLocation>
</comment>
<dbReference type="InterPro" id="IPR051788">
    <property type="entry name" value="MFS_Transporter"/>
</dbReference>
<feature type="transmembrane region" description="Helical" evidence="5">
    <location>
        <begin position="105"/>
        <end position="125"/>
    </location>
</feature>
<dbReference type="PANTHER" id="PTHR23514">
    <property type="entry name" value="BYPASS OF STOP CODON PROTEIN 6"/>
    <property type="match status" value="1"/>
</dbReference>
<dbReference type="PROSITE" id="PS50850">
    <property type="entry name" value="MFS"/>
    <property type="match status" value="1"/>
</dbReference>
<dbReference type="SUPFAM" id="SSF103473">
    <property type="entry name" value="MFS general substrate transporter"/>
    <property type="match status" value="1"/>
</dbReference>
<feature type="transmembrane region" description="Helical" evidence="5">
    <location>
        <begin position="307"/>
        <end position="328"/>
    </location>
</feature>
<dbReference type="AlphaFoldDB" id="A0A939TMR1"/>
<keyword evidence="4 5" id="KW-0472">Membrane</keyword>
<feature type="transmembrane region" description="Helical" evidence="5">
    <location>
        <begin position="217"/>
        <end position="238"/>
    </location>
</feature>
<name>A0A939TMR1_9MICO</name>
<feature type="transmembrane region" description="Helical" evidence="5">
    <location>
        <begin position="78"/>
        <end position="99"/>
    </location>
</feature>
<dbReference type="GO" id="GO:0005886">
    <property type="term" value="C:plasma membrane"/>
    <property type="evidence" value="ECO:0007669"/>
    <property type="project" value="UniProtKB-SubCell"/>
</dbReference>
<keyword evidence="3 5" id="KW-1133">Transmembrane helix</keyword>
<evidence type="ECO:0000256" key="1">
    <source>
        <dbReference type="ARBA" id="ARBA00004651"/>
    </source>
</evidence>
<dbReference type="GO" id="GO:0022857">
    <property type="term" value="F:transmembrane transporter activity"/>
    <property type="evidence" value="ECO:0007669"/>
    <property type="project" value="InterPro"/>
</dbReference>
<feature type="transmembrane region" description="Helical" evidence="5">
    <location>
        <begin position="165"/>
        <end position="186"/>
    </location>
</feature>
<dbReference type="PANTHER" id="PTHR23514:SF13">
    <property type="entry name" value="INNER MEMBRANE PROTEIN YBJJ"/>
    <property type="match status" value="1"/>
</dbReference>
<dbReference type="RefSeq" id="WP_208238151.1">
    <property type="nucleotide sequence ID" value="NZ_BAAAQU010000001.1"/>
</dbReference>